<dbReference type="SUPFAM" id="SSF48695">
    <property type="entry name" value="Multiheme cytochromes"/>
    <property type="match status" value="1"/>
</dbReference>
<dbReference type="RefSeq" id="WP_048691096.1">
    <property type="nucleotide sequence ID" value="NZ_KQ130486.1"/>
</dbReference>
<comment type="caution">
    <text evidence="2">The sequence shown here is derived from an EMBL/GenBank/DDBJ whole genome shotgun (WGS) entry which is preliminary data.</text>
</comment>
<protein>
    <recommendedName>
        <fullName evidence="1">Transcription factor zinc-finger domain-containing protein</fullName>
    </recommendedName>
</protein>
<name>A0A0J8GSM8_9ALTE</name>
<sequence>MDCPKCHQSFNAITYQGIEVDRCSGCQGFWFDFAEKDQLKAIGGADALDIGDAEKGAKFNQKTEIDCPKCQIPMTVMIDKDQFHIQYEYCPSCHGTFFDAGELKDFDEHTLAERFNQFMATIKTNLKLS</sequence>
<proteinExistence type="predicted"/>
<gene>
    <name evidence="2" type="ORF">XM47_06990</name>
</gene>
<feature type="domain" description="Transcription factor zinc-finger" evidence="1">
    <location>
        <begin position="2"/>
        <end position="41"/>
    </location>
</feature>
<dbReference type="AlphaFoldDB" id="A0A0J8GSM8"/>
<organism evidence="2 3">
    <name type="scientific">Catenovulum maritimum</name>
    <dbReference type="NCBI Taxonomy" id="1513271"/>
    <lineage>
        <taxon>Bacteria</taxon>
        <taxon>Pseudomonadati</taxon>
        <taxon>Pseudomonadota</taxon>
        <taxon>Gammaproteobacteria</taxon>
        <taxon>Alteromonadales</taxon>
        <taxon>Alteromonadaceae</taxon>
        <taxon>Catenovulum</taxon>
    </lineage>
</organism>
<feature type="domain" description="Transcription factor zinc-finger" evidence="1">
    <location>
        <begin position="66"/>
        <end position="104"/>
    </location>
</feature>
<dbReference type="InterPro" id="IPR027392">
    <property type="entry name" value="TF_Znf"/>
</dbReference>
<dbReference type="STRING" id="1513271.XM47_06990"/>
<dbReference type="EMBL" id="LAZL01000009">
    <property type="protein sequence ID" value="KMT65747.1"/>
    <property type="molecule type" value="Genomic_DNA"/>
</dbReference>
<keyword evidence="3" id="KW-1185">Reference proteome</keyword>
<reference evidence="2 3" key="1">
    <citation type="submission" date="2015-04" db="EMBL/GenBank/DDBJ databases">
        <title>Draft Genome Sequence of the Novel Agar-Digesting Marine Bacterium Q1.</title>
        <authorList>
            <person name="Li Y."/>
            <person name="Li D."/>
            <person name="Chen G."/>
            <person name="Du Z."/>
        </authorList>
    </citation>
    <scope>NUCLEOTIDE SEQUENCE [LARGE SCALE GENOMIC DNA]</scope>
    <source>
        <strain evidence="2 3">Q1</strain>
    </source>
</reference>
<evidence type="ECO:0000313" key="3">
    <source>
        <dbReference type="Proteomes" id="UP000037600"/>
    </source>
</evidence>
<evidence type="ECO:0000313" key="2">
    <source>
        <dbReference type="EMBL" id="KMT65747.1"/>
    </source>
</evidence>
<evidence type="ECO:0000259" key="1">
    <source>
        <dbReference type="Pfam" id="PF13453"/>
    </source>
</evidence>
<dbReference type="InterPro" id="IPR036280">
    <property type="entry name" value="Multihaem_cyt_sf"/>
</dbReference>
<dbReference type="Proteomes" id="UP000037600">
    <property type="component" value="Unassembled WGS sequence"/>
</dbReference>
<accession>A0A0J8GSM8</accession>
<dbReference type="Pfam" id="PF13453">
    <property type="entry name" value="Zn_ribbon_TFIIB"/>
    <property type="match status" value="2"/>
</dbReference>
<dbReference type="OrthoDB" id="9814037at2"/>